<reference evidence="1" key="1">
    <citation type="submission" date="2021-11" db="EMBL/GenBank/DDBJ databases">
        <title>Australian commercial rhizobial inoculants.</title>
        <authorList>
            <person name="Kohlmeier M.G."/>
            <person name="O'Hara G.W."/>
            <person name="Colombi E."/>
            <person name="Ramsay J.P."/>
            <person name="Terpolilli J."/>
        </authorList>
    </citation>
    <scope>NUCLEOTIDE SEQUENCE</scope>
    <source>
        <strain evidence="1">CC829</strain>
    </source>
</reference>
<gene>
    <name evidence="1" type="ORF">BjapCC829_06425</name>
</gene>
<accession>A0ABY3QQE4</accession>
<dbReference type="RefSeq" id="WP_231144009.1">
    <property type="nucleotide sequence ID" value="NZ_CP088100.1"/>
</dbReference>
<organism evidence="1 2">
    <name type="scientific">Bradyrhizobium barranii</name>
    <dbReference type="NCBI Taxonomy" id="2992140"/>
    <lineage>
        <taxon>Bacteria</taxon>
        <taxon>Pseudomonadati</taxon>
        <taxon>Pseudomonadota</taxon>
        <taxon>Alphaproteobacteria</taxon>
        <taxon>Hyphomicrobiales</taxon>
        <taxon>Nitrobacteraceae</taxon>
        <taxon>Bradyrhizobium</taxon>
    </lineage>
</organism>
<protein>
    <submittedName>
        <fullName evidence="1">Uncharacterized protein</fullName>
    </submittedName>
</protein>
<keyword evidence="2" id="KW-1185">Reference proteome</keyword>
<name>A0ABY3QQE4_9BRAD</name>
<dbReference type="EMBL" id="CP088100">
    <property type="protein sequence ID" value="UFW88225.1"/>
    <property type="molecule type" value="Genomic_DNA"/>
</dbReference>
<proteinExistence type="predicted"/>
<sequence length="64" mass="7014">MISAILECEEGLARLMGTSVIPMVLMDDAGLTRSVLPALLDDWKKLRPRLLPYAFGGRLSPDLS</sequence>
<evidence type="ECO:0000313" key="2">
    <source>
        <dbReference type="Proteomes" id="UP001430990"/>
    </source>
</evidence>
<evidence type="ECO:0000313" key="1">
    <source>
        <dbReference type="EMBL" id="UFW88225.1"/>
    </source>
</evidence>
<dbReference type="Proteomes" id="UP001430990">
    <property type="component" value="Chromosome"/>
</dbReference>